<dbReference type="PANTHER" id="PTHR21240:SF29">
    <property type="entry name" value="AMIDOHYDROLASE-RELATED DOMAIN-CONTAINING PROTEIN"/>
    <property type="match status" value="1"/>
</dbReference>
<dbReference type="GO" id="GO:0005829">
    <property type="term" value="C:cytosol"/>
    <property type="evidence" value="ECO:0007669"/>
    <property type="project" value="TreeGrafter"/>
</dbReference>
<evidence type="ECO:0000256" key="3">
    <source>
        <dbReference type="ARBA" id="ARBA00022793"/>
    </source>
</evidence>
<feature type="region of interest" description="Disordered" evidence="9">
    <location>
        <begin position="180"/>
        <end position="222"/>
    </location>
</feature>
<dbReference type="GeneID" id="89939664"/>
<feature type="compositionally biased region" description="Gly residues" evidence="9">
    <location>
        <begin position="202"/>
        <end position="214"/>
    </location>
</feature>
<dbReference type="InterPro" id="IPR032465">
    <property type="entry name" value="ACMSD"/>
</dbReference>
<evidence type="ECO:0000256" key="2">
    <source>
        <dbReference type="ARBA" id="ARBA00022723"/>
    </source>
</evidence>
<dbReference type="Pfam" id="PF04909">
    <property type="entry name" value="Amidohydro_2"/>
    <property type="match status" value="1"/>
</dbReference>
<evidence type="ECO:0000259" key="10">
    <source>
        <dbReference type="Pfam" id="PF04909"/>
    </source>
</evidence>
<evidence type="ECO:0000256" key="8">
    <source>
        <dbReference type="RuleBase" id="RU366045"/>
    </source>
</evidence>
<dbReference type="InterPro" id="IPR032466">
    <property type="entry name" value="Metal_Hydrolase"/>
</dbReference>
<dbReference type="PANTHER" id="PTHR21240">
    <property type="entry name" value="2-AMINO-3-CARBOXYLMUCONATE-6-SEMIALDEHYDE DECARBOXYLASE"/>
    <property type="match status" value="1"/>
</dbReference>
<gene>
    <name evidence="11" type="ORF">N656DRAFT_781193</name>
</gene>
<comment type="similarity">
    <text evidence="1">Belongs to the metallo-dependent hydrolases superfamily. ACMSD family.</text>
</comment>
<dbReference type="InterPro" id="IPR006680">
    <property type="entry name" value="Amidohydro-rel"/>
</dbReference>
<keyword evidence="4" id="KW-0862">Zinc</keyword>
<dbReference type="AlphaFoldDB" id="A0AAN6TB25"/>
<evidence type="ECO:0000313" key="11">
    <source>
        <dbReference type="EMBL" id="KAK4110892.1"/>
    </source>
</evidence>
<dbReference type="Proteomes" id="UP001302812">
    <property type="component" value="Unassembled WGS sequence"/>
</dbReference>
<evidence type="ECO:0000256" key="9">
    <source>
        <dbReference type="SAM" id="MobiDB-lite"/>
    </source>
</evidence>
<evidence type="ECO:0000256" key="1">
    <source>
        <dbReference type="ARBA" id="ARBA00005871"/>
    </source>
</evidence>
<proteinExistence type="inferred from homology"/>
<keyword evidence="12" id="KW-1185">Reference proteome</keyword>
<evidence type="ECO:0000256" key="6">
    <source>
        <dbReference type="ARBA" id="ARBA00036832"/>
    </source>
</evidence>
<protein>
    <recommendedName>
        <fullName evidence="7">6-methylsalicylate decarboxylase</fullName>
        <ecNumber evidence="7">4.1.1.52</ecNumber>
    </recommendedName>
</protein>
<feature type="domain" description="Amidohydrolase-related" evidence="10">
    <location>
        <begin position="5"/>
        <end position="359"/>
    </location>
</feature>
<accession>A0AAN6TB25</accession>
<dbReference type="GO" id="GO:0047596">
    <property type="term" value="F:6-methylsalicylate decarboxylase activity"/>
    <property type="evidence" value="ECO:0007669"/>
    <property type="project" value="UniProtKB-EC"/>
</dbReference>
<dbReference type="SUPFAM" id="SSF51556">
    <property type="entry name" value="Metallo-dependent hydrolases"/>
    <property type="match status" value="1"/>
</dbReference>
<dbReference type="GO" id="GO:0016787">
    <property type="term" value="F:hydrolase activity"/>
    <property type="evidence" value="ECO:0007669"/>
    <property type="project" value="InterPro"/>
</dbReference>
<keyword evidence="2" id="KW-0479">Metal-binding</keyword>
<keyword evidence="5 8" id="KW-0456">Lyase</keyword>
<comment type="catalytic activity">
    <reaction evidence="6">
        <text>6-methylsalicylate + H(+) = 3-methylphenol + CO2</text>
        <dbReference type="Rhea" id="RHEA:23112"/>
        <dbReference type="ChEBI" id="CHEBI:15378"/>
        <dbReference type="ChEBI" id="CHEBI:16526"/>
        <dbReference type="ChEBI" id="CHEBI:17231"/>
        <dbReference type="ChEBI" id="CHEBI:36658"/>
        <dbReference type="EC" id="4.1.1.52"/>
    </reaction>
    <physiologicalReaction direction="left-to-right" evidence="6">
        <dbReference type="Rhea" id="RHEA:23113"/>
    </physiologicalReaction>
</comment>
<keyword evidence="3 8" id="KW-0210">Decarboxylase</keyword>
<feature type="compositionally biased region" description="Low complexity" evidence="9">
    <location>
        <begin position="191"/>
        <end position="201"/>
    </location>
</feature>
<name>A0AAN6TB25_9PEZI</name>
<evidence type="ECO:0000256" key="4">
    <source>
        <dbReference type="ARBA" id="ARBA00022833"/>
    </source>
</evidence>
<dbReference type="Gene3D" id="3.20.20.140">
    <property type="entry name" value="Metal-dependent hydrolases"/>
    <property type="match status" value="1"/>
</dbReference>
<evidence type="ECO:0000256" key="5">
    <source>
        <dbReference type="ARBA" id="ARBA00023239"/>
    </source>
</evidence>
<dbReference type="RefSeq" id="XP_064668462.1">
    <property type="nucleotide sequence ID" value="XM_064815539.1"/>
</dbReference>
<sequence length="364" mass="38849">MGKLIDVHHHILDEDYVNAWKASGTIPPGLTPPAWTPQLDLEFMDRHGIDAAILSLSAPGLAFVADWNQAALARKINETCAAVRDQKPSRFGFFATLPVDNLVNVNGPGGGGNGGSVEGVEEGVMAELAHAFDNLRADGVTLLTSYSGGQGQPPVYLGDARFRGLWAELDRREAVVFVHPTSPQAAPPPSSQGNPPSISGGSTSGSGVGRGGGPGVPPPIIDFPHETTRCAVNLIISNVVRDFPRVKIILSHGGGTLPFVARRVADLMADSGLLGKLGKTVERFLDEARSFYFDLALTGYEESMALVLSFAKEGQVLYGSDFPFARDRAVAGQLSTVKGWRDEKVRESVERGAAERLFPRLVQQ</sequence>
<comment type="caution">
    <text evidence="11">The sequence shown here is derived from an EMBL/GenBank/DDBJ whole genome shotgun (WGS) entry which is preliminary data.</text>
</comment>
<reference evidence="11" key="2">
    <citation type="submission" date="2023-05" db="EMBL/GenBank/DDBJ databases">
        <authorList>
            <consortium name="Lawrence Berkeley National Laboratory"/>
            <person name="Steindorff A."/>
            <person name="Hensen N."/>
            <person name="Bonometti L."/>
            <person name="Westerberg I."/>
            <person name="Brannstrom I.O."/>
            <person name="Guillou S."/>
            <person name="Cros-Aarteil S."/>
            <person name="Calhoun S."/>
            <person name="Haridas S."/>
            <person name="Kuo A."/>
            <person name="Mondo S."/>
            <person name="Pangilinan J."/>
            <person name="Riley R."/>
            <person name="Labutti K."/>
            <person name="Andreopoulos B."/>
            <person name="Lipzen A."/>
            <person name="Chen C."/>
            <person name="Yanf M."/>
            <person name="Daum C."/>
            <person name="Ng V."/>
            <person name="Clum A."/>
            <person name="Ohm R."/>
            <person name="Martin F."/>
            <person name="Silar P."/>
            <person name="Natvig D."/>
            <person name="Lalanne C."/>
            <person name="Gautier V."/>
            <person name="Ament-Velasquez S.L."/>
            <person name="Kruys A."/>
            <person name="Hutchinson M.I."/>
            <person name="Powell A.J."/>
            <person name="Barry K."/>
            <person name="Miller A.N."/>
            <person name="Grigoriev I.V."/>
            <person name="Debuchy R."/>
            <person name="Gladieux P."/>
            <person name="Thoren M.H."/>
            <person name="Johannesson H."/>
        </authorList>
    </citation>
    <scope>NUCLEOTIDE SEQUENCE</scope>
    <source>
        <strain evidence="11">CBS 508.74</strain>
    </source>
</reference>
<dbReference type="EC" id="4.1.1.52" evidence="7"/>
<evidence type="ECO:0000256" key="7">
    <source>
        <dbReference type="ARBA" id="ARBA00038889"/>
    </source>
</evidence>
<dbReference type="GO" id="GO:0046872">
    <property type="term" value="F:metal ion binding"/>
    <property type="evidence" value="ECO:0007669"/>
    <property type="project" value="UniProtKB-KW"/>
</dbReference>
<dbReference type="EMBL" id="MU853348">
    <property type="protein sequence ID" value="KAK4110892.1"/>
    <property type="molecule type" value="Genomic_DNA"/>
</dbReference>
<dbReference type="GO" id="GO:0019748">
    <property type="term" value="P:secondary metabolic process"/>
    <property type="evidence" value="ECO:0007669"/>
    <property type="project" value="TreeGrafter"/>
</dbReference>
<reference evidence="11" key="1">
    <citation type="journal article" date="2023" name="Mol. Phylogenet. Evol.">
        <title>Genome-scale phylogeny and comparative genomics of the fungal order Sordariales.</title>
        <authorList>
            <person name="Hensen N."/>
            <person name="Bonometti L."/>
            <person name="Westerberg I."/>
            <person name="Brannstrom I.O."/>
            <person name="Guillou S."/>
            <person name="Cros-Aarteil S."/>
            <person name="Calhoun S."/>
            <person name="Haridas S."/>
            <person name="Kuo A."/>
            <person name="Mondo S."/>
            <person name="Pangilinan J."/>
            <person name="Riley R."/>
            <person name="LaButti K."/>
            <person name="Andreopoulos B."/>
            <person name="Lipzen A."/>
            <person name="Chen C."/>
            <person name="Yan M."/>
            <person name="Daum C."/>
            <person name="Ng V."/>
            <person name="Clum A."/>
            <person name="Steindorff A."/>
            <person name="Ohm R.A."/>
            <person name="Martin F."/>
            <person name="Silar P."/>
            <person name="Natvig D.O."/>
            <person name="Lalanne C."/>
            <person name="Gautier V."/>
            <person name="Ament-Velasquez S.L."/>
            <person name="Kruys A."/>
            <person name="Hutchinson M.I."/>
            <person name="Powell A.J."/>
            <person name="Barry K."/>
            <person name="Miller A.N."/>
            <person name="Grigoriev I.V."/>
            <person name="Debuchy R."/>
            <person name="Gladieux P."/>
            <person name="Hiltunen Thoren M."/>
            <person name="Johannesson H."/>
        </authorList>
    </citation>
    <scope>NUCLEOTIDE SEQUENCE</scope>
    <source>
        <strain evidence="11">CBS 508.74</strain>
    </source>
</reference>
<evidence type="ECO:0000313" key="12">
    <source>
        <dbReference type="Proteomes" id="UP001302812"/>
    </source>
</evidence>
<organism evidence="11 12">
    <name type="scientific">Canariomyces notabilis</name>
    <dbReference type="NCBI Taxonomy" id="2074819"/>
    <lineage>
        <taxon>Eukaryota</taxon>
        <taxon>Fungi</taxon>
        <taxon>Dikarya</taxon>
        <taxon>Ascomycota</taxon>
        <taxon>Pezizomycotina</taxon>
        <taxon>Sordariomycetes</taxon>
        <taxon>Sordariomycetidae</taxon>
        <taxon>Sordariales</taxon>
        <taxon>Chaetomiaceae</taxon>
        <taxon>Canariomyces</taxon>
    </lineage>
</organism>